<sequence>MRGAWGSEPGPNFKHKIIKRVALTMNYLAQGGTMDQAATALGISRSLAVVYTNQTPHVLSAMAKTFVEMPSAQEVNSIEDGFFAIAGFPGTVGAIDGTLIRIARPTILKGSIAARTTLQSMCKPSSTIAVSFDPLGVE</sequence>
<gene>
    <name evidence="1" type="ORF">Pfra01_000738300</name>
</gene>
<protein>
    <submittedName>
        <fullName evidence="1">Unnamed protein product</fullName>
    </submittedName>
</protein>
<comment type="caution">
    <text evidence="1">The sequence shown here is derived from an EMBL/GenBank/DDBJ whole genome shotgun (WGS) entry which is preliminary data.</text>
</comment>
<evidence type="ECO:0000313" key="2">
    <source>
        <dbReference type="Proteomes" id="UP001165121"/>
    </source>
</evidence>
<proteinExistence type="predicted"/>
<reference evidence="1" key="1">
    <citation type="submission" date="2023-04" db="EMBL/GenBank/DDBJ databases">
        <title>Phytophthora fragariaefolia NBRC 109709.</title>
        <authorList>
            <person name="Ichikawa N."/>
            <person name="Sato H."/>
            <person name="Tonouchi N."/>
        </authorList>
    </citation>
    <scope>NUCLEOTIDE SEQUENCE</scope>
    <source>
        <strain evidence="1">NBRC 109709</strain>
    </source>
</reference>
<dbReference type="EMBL" id="BSXT01000652">
    <property type="protein sequence ID" value="GMF31773.1"/>
    <property type="molecule type" value="Genomic_DNA"/>
</dbReference>
<dbReference type="OrthoDB" id="104159at2759"/>
<dbReference type="AlphaFoldDB" id="A0A9W6UE16"/>
<keyword evidence="2" id="KW-1185">Reference proteome</keyword>
<name>A0A9W6UE16_9STRA</name>
<dbReference type="Proteomes" id="UP001165121">
    <property type="component" value="Unassembled WGS sequence"/>
</dbReference>
<evidence type="ECO:0000313" key="1">
    <source>
        <dbReference type="EMBL" id="GMF31773.1"/>
    </source>
</evidence>
<accession>A0A9W6UE16</accession>
<organism evidence="1 2">
    <name type="scientific">Phytophthora fragariaefolia</name>
    <dbReference type="NCBI Taxonomy" id="1490495"/>
    <lineage>
        <taxon>Eukaryota</taxon>
        <taxon>Sar</taxon>
        <taxon>Stramenopiles</taxon>
        <taxon>Oomycota</taxon>
        <taxon>Peronosporomycetes</taxon>
        <taxon>Peronosporales</taxon>
        <taxon>Peronosporaceae</taxon>
        <taxon>Phytophthora</taxon>
    </lineage>
</organism>